<name>A0A372LCC3_9BACI</name>
<protein>
    <submittedName>
        <fullName evidence="1">Uncharacterized protein</fullName>
    </submittedName>
</protein>
<dbReference type="AlphaFoldDB" id="A0A372LCC3"/>
<comment type="caution">
    <text evidence="1">The sequence shown here is derived from an EMBL/GenBank/DDBJ whole genome shotgun (WGS) entry which is preliminary data.</text>
</comment>
<dbReference type="EMBL" id="QVTD01000006">
    <property type="protein sequence ID" value="RFU63506.1"/>
    <property type="molecule type" value="Genomic_DNA"/>
</dbReference>
<gene>
    <name evidence="1" type="ORF">D0466_12320</name>
</gene>
<reference evidence="1 2" key="1">
    <citation type="submission" date="2018-08" db="EMBL/GenBank/DDBJ databases">
        <title>Bacillus chawlae sp. nov., Bacillus glennii sp. nov., and Bacillus saganii sp. nov. Isolated from the Vehicle Assembly Building at Kennedy Space Center where the Viking Spacecraft were Assembled.</title>
        <authorList>
            <person name="Seuylemezian A."/>
            <person name="Vaishampayan P."/>
        </authorList>
    </citation>
    <scope>NUCLEOTIDE SEQUENCE [LARGE SCALE GENOMIC DNA]</scope>
    <source>
        <strain evidence="1 2">V44-8</strain>
    </source>
</reference>
<evidence type="ECO:0000313" key="2">
    <source>
        <dbReference type="Proteomes" id="UP000262939"/>
    </source>
</evidence>
<dbReference type="SUPFAM" id="SSF88946">
    <property type="entry name" value="Sigma2 domain of RNA polymerase sigma factors"/>
    <property type="match status" value="1"/>
</dbReference>
<dbReference type="OrthoDB" id="2381154at2"/>
<organism evidence="1 2">
    <name type="scientific">Peribacillus glennii</name>
    <dbReference type="NCBI Taxonomy" id="2303991"/>
    <lineage>
        <taxon>Bacteria</taxon>
        <taxon>Bacillati</taxon>
        <taxon>Bacillota</taxon>
        <taxon>Bacilli</taxon>
        <taxon>Bacillales</taxon>
        <taxon>Bacillaceae</taxon>
        <taxon>Peribacillus</taxon>
    </lineage>
</organism>
<dbReference type="GO" id="GO:0003700">
    <property type="term" value="F:DNA-binding transcription factor activity"/>
    <property type="evidence" value="ECO:0007669"/>
    <property type="project" value="InterPro"/>
</dbReference>
<dbReference type="Proteomes" id="UP000262939">
    <property type="component" value="Unassembled WGS sequence"/>
</dbReference>
<dbReference type="GO" id="GO:0006352">
    <property type="term" value="P:DNA-templated transcription initiation"/>
    <property type="evidence" value="ECO:0007669"/>
    <property type="project" value="InterPro"/>
</dbReference>
<accession>A0A372LCC3</accession>
<evidence type="ECO:0000313" key="1">
    <source>
        <dbReference type="EMBL" id="RFU63506.1"/>
    </source>
</evidence>
<dbReference type="Gene3D" id="1.10.1740.10">
    <property type="match status" value="1"/>
</dbReference>
<dbReference type="RefSeq" id="WP_117322871.1">
    <property type="nucleotide sequence ID" value="NZ_QVTD01000006.1"/>
</dbReference>
<dbReference type="InterPro" id="IPR013325">
    <property type="entry name" value="RNA_pol_sigma_r2"/>
</dbReference>
<keyword evidence="2" id="KW-1185">Reference proteome</keyword>
<proteinExistence type="predicted"/>
<sequence>MKDELGQLDEKNGGLSETMVANFYPALQRYCRFLARNEWDGDDIAQEAILKAIRH</sequence>